<dbReference type="InterPro" id="IPR036770">
    <property type="entry name" value="Ankyrin_rpt-contain_sf"/>
</dbReference>
<keyword evidence="5" id="KW-0812">Transmembrane</keyword>
<keyword evidence="5" id="KW-0472">Membrane</keyword>
<organism evidence="6 7">
    <name type="scientific">Sinocyclocheilus rhinocerous</name>
    <dbReference type="NCBI Taxonomy" id="307959"/>
    <lineage>
        <taxon>Eukaryota</taxon>
        <taxon>Metazoa</taxon>
        <taxon>Chordata</taxon>
        <taxon>Craniata</taxon>
        <taxon>Vertebrata</taxon>
        <taxon>Euteleostomi</taxon>
        <taxon>Actinopterygii</taxon>
        <taxon>Neopterygii</taxon>
        <taxon>Teleostei</taxon>
        <taxon>Ostariophysi</taxon>
        <taxon>Cypriniformes</taxon>
        <taxon>Cyprinidae</taxon>
        <taxon>Cyprininae</taxon>
        <taxon>Sinocyclocheilus</taxon>
    </lineage>
</organism>
<sequence length="218" mass="24325">MNEDTQSHVRMEATDKLNGLGGRRRRPKKVNMGFTLKTCSNGLNALHLAAKEGHVDMVQELLGRGSSVDSATKVKNFFADGKVLIAYMLLSALFEIFVFLFLQDGFTPLAIALQQGHNQVVSILLENDTKGKVRLPALHIAARKDDTKSAALLLQNDHNADVQSKVNMVPHFFGQIKTIDLLYSFLVLFLACRIELFSSSKPLCICHVRNFSFICKLY</sequence>
<dbReference type="Ensembl" id="ENSSRHT00000007177.1">
    <property type="protein sequence ID" value="ENSSRHP00000006946.1"/>
    <property type="gene ID" value="ENSSRHG00000004162.1"/>
</dbReference>
<dbReference type="PANTHER" id="PTHR24123">
    <property type="entry name" value="ANKYRIN REPEAT-CONTAINING"/>
    <property type="match status" value="1"/>
</dbReference>
<dbReference type="InterPro" id="IPR002110">
    <property type="entry name" value="Ankyrin_rpt"/>
</dbReference>
<evidence type="ECO:0000256" key="1">
    <source>
        <dbReference type="ARBA" id="ARBA00022737"/>
    </source>
</evidence>
<dbReference type="SUPFAM" id="SSF48403">
    <property type="entry name" value="Ankyrin repeat"/>
    <property type="match status" value="1"/>
</dbReference>
<feature type="compositionally biased region" description="Basic and acidic residues" evidence="4">
    <location>
        <begin position="1"/>
        <end position="15"/>
    </location>
</feature>
<keyword evidence="2 3" id="KW-0040">ANK repeat</keyword>
<reference evidence="6" key="2">
    <citation type="submission" date="2025-09" db="UniProtKB">
        <authorList>
            <consortium name="Ensembl"/>
        </authorList>
    </citation>
    <scope>IDENTIFICATION</scope>
</reference>
<evidence type="ECO:0000256" key="2">
    <source>
        <dbReference type="ARBA" id="ARBA00023043"/>
    </source>
</evidence>
<dbReference type="PANTHER" id="PTHR24123:SF49">
    <property type="entry name" value="ANKYRIN-2-LIKE ISOFORM X1"/>
    <property type="match status" value="1"/>
</dbReference>
<dbReference type="PROSITE" id="PS50088">
    <property type="entry name" value="ANK_REPEAT"/>
    <property type="match status" value="2"/>
</dbReference>
<keyword evidence="1" id="KW-0677">Repeat</keyword>
<proteinExistence type="predicted"/>
<feature type="repeat" description="ANK" evidence="3">
    <location>
        <begin position="104"/>
        <end position="127"/>
    </location>
</feature>
<name>A0A673G4C2_9TELE</name>
<keyword evidence="5" id="KW-1133">Transmembrane helix</keyword>
<dbReference type="Gene3D" id="1.25.40.20">
    <property type="entry name" value="Ankyrin repeat-containing domain"/>
    <property type="match status" value="1"/>
</dbReference>
<evidence type="ECO:0000313" key="7">
    <source>
        <dbReference type="Proteomes" id="UP000472270"/>
    </source>
</evidence>
<dbReference type="SMART" id="SM00248">
    <property type="entry name" value="ANK"/>
    <property type="match status" value="3"/>
</dbReference>
<dbReference type="Pfam" id="PF00023">
    <property type="entry name" value="Ank"/>
    <property type="match status" value="1"/>
</dbReference>
<dbReference type="Pfam" id="PF12796">
    <property type="entry name" value="Ank_2"/>
    <property type="match status" value="1"/>
</dbReference>
<keyword evidence="7" id="KW-1185">Reference proteome</keyword>
<evidence type="ECO:0000256" key="4">
    <source>
        <dbReference type="SAM" id="MobiDB-lite"/>
    </source>
</evidence>
<evidence type="ECO:0000313" key="6">
    <source>
        <dbReference type="Ensembl" id="ENSSRHP00000006946.1"/>
    </source>
</evidence>
<feature type="transmembrane region" description="Helical" evidence="5">
    <location>
        <begin position="83"/>
        <end position="102"/>
    </location>
</feature>
<dbReference type="Proteomes" id="UP000472270">
    <property type="component" value="Unassembled WGS sequence"/>
</dbReference>
<feature type="repeat" description="ANK" evidence="3">
    <location>
        <begin position="41"/>
        <end position="73"/>
    </location>
</feature>
<feature type="region of interest" description="Disordered" evidence="4">
    <location>
        <begin position="1"/>
        <end position="24"/>
    </location>
</feature>
<dbReference type="PROSITE" id="PS50297">
    <property type="entry name" value="ANK_REP_REGION"/>
    <property type="match status" value="2"/>
</dbReference>
<protein>
    <submittedName>
        <fullName evidence="6">Ankyrin 2b, neuronal</fullName>
    </submittedName>
</protein>
<dbReference type="AlphaFoldDB" id="A0A673G4C2"/>
<evidence type="ECO:0000256" key="3">
    <source>
        <dbReference type="PROSITE-ProRule" id="PRU00023"/>
    </source>
</evidence>
<dbReference type="InterPro" id="IPR051165">
    <property type="entry name" value="Multifunctional_ANK_Repeat"/>
</dbReference>
<accession>A0A673G4C2</accession>
<evidence type="ECO:0000256" key="5">
    <source>
        <dbReference type="SAM" id="Phobius"/>
    </source>
</evidence>
<reference evidence="6" key="1">
    <citation type="submission" date="2025-08" db="UniProtKB">
        <authorList>
            <consortium name="Ensembl"/>
        </authorList>
    </citation>
    <scope>IDENTIFICATION</scope>
</reference>